<dbReference type="InterPro" id="IPR012854">
    <property type="entry name" value="Cu_amine_oxidase-like_N"/>
</dbReference>
<evidence type="ECO:0000313" key="4">
    <source>
        <dbReference type="EMBL" id="CAH1222519.1"/>
    </source>
</evidence>
<dbReference type="Proteomes" id="UP000838686">
    <property type="component" value="Unassembled WGS sequence"/>
</dbReference>
<name>A0ABM9CSW8_9BACL</name>
<evidence type="ECO:0000259" key="3">
    <source>
        <dbReference type="Pfam" id="PF07833"/>
    </source>
</evidence>
<gene>
    <name evidence="4" type="ORF">PAECIP111893_04855</name>
</gene>
<dbReference type="RefSeq" id="WP_236346371.1">
    <property type="nucleotide sequence ID" value="NZ_CAKMMF010000039.1"/>
</dbReference>
<keyword evidence="1" id="KW-0175">Coiled coil</keyword>
<dbReference type="EMBL" id="CAKMMF010000039">
    <property type="protein sequence ID" value="CAH1222519.1"/>
    <property type="molecule type" value="Genomic_DNA"/>
</dbReference>
<feature type="chain" id="PRO_5046018624" description="Copper amine oxidase-like N-terminal domain-containing protein" evidence="2">
    <location>
        <begin position="24"/>
        <end position="415"/>
    </location>
</feature>
<keyword evidence="5" id="KW-1185">Reference proteome</keyword>
<keyword evidence="2" id="KW-0732">Signal</keyword>
<proteinExistence type="predicted"/>
<dbReference type="Pfam" id="PF07833">
    <property type="entry name" value="Cu_amine_oxidN1"/>
    <property type="match status" value="1"/>
</dbReference>
<dbReference type="Gene3D" id="3.30.457.10">
    <property type="entry name" value="Copper amine oxidase-like, N-terminal domain"/>
    <property type="match status" value="1"/>
</dbReference>
<evidence type="ECO:0000313" key="5">
    <source>
        <dbReference type="Proteomes" id="UP000838686"/>
    </source>
</evidence>
<organism evidence="4 5">
    <name type="scientific">Paenibacillus plantiphilus</name>
    <dbReference type="NCBI Taxonomy" id="2905650"/>
    <lineage>
        <taxon>Bacteria</taxon>
        <taxon>Bacillati</taxon>
        <taxon>Bacillota</taxon>
        <taxon>Bacilli</taxon>
        <taxon>Bacillales</taxon>
        <taxon>Paenibacillaceae</taxon>
        <taxon>Paenibacillus</taxon>
    </lineage>
</organism>
<evidence type="ECO:0000256" key="1">
    <source>
        <dbReference type="SAM" id="Coils"/>
    </source>
</evidence>
<feature type="signal peptide" evidence="2">
    <location>
        <begin position="1"/>
        <end position="23"/>
    </location>
</feature>
<accession>A0ABM9CSW8</accession>
<protein>
    <recommendedName>
        <fullName evidence="3">Copper amine oxidase-like N-terminal domain-containing protein</fullName>
    </recommendedName>
</protein>
<comment type="caution">
    <text evidence="4">The sequence shown here is derived from an EMBL/GenBank/DDBJ whole genome shotgun (WGS) entry which is preliminary data.</text>
</comment>
<dbReference type="SUPFAM" id="SSF55383">
    <property type="entry name" value="Copper amine oxidase, domain N"/>
    <property type="match status" value="1"/>
</dbReference>
<feature type="domain" description="Copper amine oxidase-like N-terminal" evidence="3">
    <location>
        <begin position="31"/>
        <end position="131"/>
    </location>
</feature>
<feature type="coiled-coil region" evidence="1">
    <location>
        <begin position="252"/>
        <end position="289"/>
    </location>
</feature>
<dbReference type="InterPro" id="IPR036582">
    <property type="entry name" value="Mao_N_sf"/>
</dbReference>
<reference evidence="4" key="1">
    <citation type="submission" date="2022-01" db="EMBL/GenBank/DDBJ databases">
        <authorList>
            <person name="Criscuolo A."/>
        </authorList>
    </citation>
    <scope>NUCLEOTIDE SEQUENCE</scope>
    <source>
        <strain evidence="4">CIP111893</strain>
    </source>
</reference>
<sequence>MKNKIVLLLCFLLLISLTNVVSAKPNLSVFVDGEKLALSQSPIVMNGTTLVPAAPIFSKMGLTLEFDKASKLIKGKKQGLVITLKLNSKIASINGVTVILGEPAKIVNGTTMVPLRLISESLGAMVTIESDHSISIWNTKNSTMYENSLPILISGNFVRNLSKSDMLQLEIVDFYYDTTEKKVHEYNFLSNIIGFKSGSTHKITNSIVGKTTRFDFIYIGSAIKNLKDYQDNITTNINYEKVRNYYHSKEYLNKINALLKAEEDALKAKEKAEKDAEAAAKLKAKAKEKADKAAAAAKLKKELAANKNMPLKVDGVTITYNSIGIPKVNLTIKNLGTKTIIAYEMSVKCYDDFDRPVNRWLSKSNLFEGISQNNRILSGEYQTDTWTLNLYDLATQVKHVKITAVKFSDGSSWKR</sequence>
<evidence type="ECO:0000256" key="2">
    <source>
        <dbReference type="SAM" id="SignalP"/>
    </source>
</evidence>